<sequence>MNTAKGRRDPGPGAGPGPGSGMSEAPRAAHTHSQAVVPPPRCGIPLQPPDDEEQDEGCWMRAPSEYQPACEPSGRTGIKVEKHDQQRIHNITATPSAGEAGSWDSAAPCWRPVAQSYSALF</sequence>
<comment type="caution">
    <text evidence="2">The sequence shown here is derived from an EMBL/GenBank/DDBJ whole genome shotgun (WGS) entry which is preliminary data.</text>
</comment>
<accession>A0ABU7EFV7</accession>
<feature type="compositionally biased region" description="Pro residues" evidence="1">
    <location>
        <begin position="37"/>
        <end position="48"/>
    </location>
</feature>
<organism evidence="2 3">
    <name type="scientific">Characodon lateralis</name>
    <dbReference type="NCBI Taxonomy" id="208331"/>
    <lineage>
        <taxon>Eukaryota</taxon>
        <taxon>Metazoa</taxon>
        <taxon>Chordata</taxon>
        <taxon>Craniata</taxon>
        <taxon>Vertebrata</taxon>
        <taxon>Euteleostomi</taxon>
        <taxon>Actinopterygii</taxon>
        <taxon>Neopterygii</taxon>
        <taxon>Teleostei</taxon>
        <taxon>Neoteleostei</taxon>
        <taxon>Acanthomorphata</taxon>
        <taxon>Ovalentaria</taxon>
        <taxon>Atherinomorphae</taxon>
        <taxon>Cyprinodontiformes</taxon>
        <taxon>Goodeidae</taxon>
        <taxon>Characodon</taxon>
    </lineage>
</organism>
<dbReference type="Proteomes" id="UP001352852">
    <property type="component" value="Unassembled WGS sequence"/>
</dbReference>
<keyword evidence="3" id="KW-1185">Reference proteome</keyword>
<evidence type="ECO:0000313" key="2">
    <source>
        <dbReference type="EMBL" id="MED6284709.1"/>
    </source>
</evidence>
<reference evidence="2 3" key="1">
    <citation type="submission" date="2021-06" db="EMBL/GenBank/DDBJ databases">
        <authorList>
            <person name="Palmer J.M."/>
        </authorList>
    </citation>
    <scope>NUCLEOTIDE SEQUENCE [LARGE SCALE GENOMIC DNA]</scope>
    <source>
        <strain evidence="2 3">CL_MEX2019</strain>
        <tissue evidence="2">Muscle</tissue>
    </source>
</reference>
<protein>
    <submittedName>
        <fullName evidence="2">Uncharacterized protein</fullName>
    </submittedName>
</protein>
<proteinExistence type="predicted"/>
<name>A0ABU7EFV7_9TELE</name>
<gene>
    <name evidence="2" type="ORF">CHARACLAT_021748</name>
</gene>
<evidence type="ECO:0000313" key="3">
    <source>
        <dbReference type="Proteomes" id="UP001352852"/>
    </source>
</evidence>
<feature type="compositionally biased region" description="Basic and acidic residues" evidence="1">
    <location>
        <begin position="1"/>
        <end position="10"/>
    </location>
</feature>
<feature type="region of interest" description="Disordered" evidence="1">
    <location>
        <begin position="1"/>
        <end position="57"/>
    </location>
</feature>
<evidence type="ECO:0000256" key="1">
    <source>
        <dbReference type="SAM" id="MobiDB-lite"/>
    </source>
</evidence>
<dbReference type="EMBL" id="JAHUTJ010051333">
    <property type="protein sequence ID" value="MED6284709.1"/>
    <property type="molecule type" value="Genomic_DNA"/>
</dbReference>